<sequence length="99" mass="11587">MYFNNNIIRFEQLNNNILRISGDMMKFPHVFLKNFETIFQKVDYGFESRTTGRIMGLIEVKKDDFKQGFAQATVQLESSLGRKRKANEMNLGLIKYGEL</sequence>
<gene>
    <name evidence="1" type="ORF">GLOINDRAFT_337304</name>
</gene>
<proteinExistence type="predicted"/>
<protein>
    <submittedName>
        <fullName evidence="1">Uncharacterized protein</fullName>
    </submittedName>
</protein>
<dbReference type="EMBL" id="KI295596">
    <property type="protein sequence ID" value="ESA02594.1"/>
    <property type="molecule type" value="Genomic_DNA"/>
</dbReference>
<evidence type="ECO:0000313" key="1">
    <source>
        <dbReference type="EMBL" id="ESA02594.1"/>
    </source>
</evidence>
<reference evidence="1" key="1">
    <citation type="submission" date="2013-07" db="EMBL/GenBank/DDBJ databases">
        <title>The genome of an arbuscular mycorrhizal fungus provides insights into the evolution of the oldest plant symbiosis.</title>
        <authorList>
            <consortium name="DOE Joint Genome Institute"/>
            <person name="Tisserant E."/>
            <person name="Malbreil M."/>
            <person name="Kuo A."/>
            <person name="Kohler A."/>
            <person name="Symeonidi A."/>
            <person name="Balestrini R."/>
            <person name="Charron P."/>
            <person name="Duensing N."/>
            <person name="Frei-dit-Frey N."/>
            <person name="Gianinazzi-Pearson V."/>
            <person name="Gilbert B."/>
            <person name="Handa Y."/>
            <person name="Hijri M."/>
            <person name="Kaul R."/>
            <person name="Kawaguchi M."/>
            <person name="Krajinski F."/>
            <person name="Lammers P."/>
            <person name="Lapierre D."/>
            <person name="Masclaux F.G."/>
            <person name="Murat C."/>
            <person name="Morin E."/>
            <person name="Ndikumana S."/>
            <person name="Pagni M."/>
            <person name="Petitpierre D."/>
            <person name="Requena N."/>
            <person name="Rosikiewicz P."/>
            <person name="Riley R."/>
            <person name="Saito K."/>
            <person name="San Clemente H."/>
            <person name="Shapiro H."/>
            <person name="van Tuinen D."/>
            <person name="Becard G."/>
            <person name="Bonfante P."/>
            <person name="Paszkowski U."/>
            <person name="Shachar-Hill Y."/>
            <person name="Young J.P."/>
            <person name="Sanders I.R."/>
            <person name="Henrissat B."/>
            <person name="Rensing S.A."/>
            <person name="Grigoriev I.V."/>
            <person name="Corradi N."/>
            <person name="Roux C."/>
            <person name="Martin F."/>
        </authorList>
    </citation>
    <scope>NUCLEOTIDE SEQUENCE</scope>
    <source>
        <strain evidence="1">DAOM 197198</strain>
    </source>
</reference>
<name>U9T341_RHIID</name>
<dbReference type="HOGENOM" id="CLU_2321585_0_0_1"/>
<dbReference type="AlphaFoldDB" id="U9T341"/>
<organism evidence="1">
    <name type="scientific">Rhizophagus irregularis (strain DAOM 181602 / DAOM 197198 / MUCL 43194)</name>
    <name type="common">Arbuscular mycorrhizal fungus</name>
    <name type="synonym">Glomus intraradices</name>
    <dbReference type="NCBI Taxonomy" id="747089"/>
    <lineage>
        <taxon>Eukaryota</taxon>
        <taxon>Fungi</taxon>
        <taxon>Fungi incertae sedis</taxon>
        <taxon>Mucoromycota</taxon>
        <taxon>Glomeromycotina</taxon>
        <taxon>Glomeromycetes</taxon>
        <taxon>Glomerales</taxon>
        <taxon>Glomeraceae</taxon>
        <taxon>Rhizophagus</taxon>
    </lineage>
</organism>
<accession>U9T341</accession>